<feature type="transmembrane region" description="Helical" evidence="13">
    <location>
        <begin position="236"/>
        <end position="260"/>
    </location>
</feature>
<dbReference type="Pfam" id="PF03402">
    <property type="entry name" value="V1R"/>
    <property type="match status" value="1"/>
</dbReference>
<dbReference type="OMA" id="CMLVNII"/>
<reference evidence="15" key="2">
    <citation type="submission" date="2025-08" db="UniProtKB">
        <authorList>
            <consortium name="Ensembl"/>
        </authorList>
    </citation>
    <scope>IDENTIFICATION</scope>
</reference>
<dbReference type="Ensembl" id="ENSEAST00005034720.2">
    <property type="protein sequence ID" value="ENSEASP00005031884.1"/>
    <property type="gene ID" value="ENSEASG00005021763.2"/>
</dbReference>
<keyword evidence="5 13" id="KW-0589">Pheromone response</keyword>
<evidence type="ECO:0000259" key="14">
    <source>
        <dbReference type="PROSITE" id="PS50262"/>
    </source>
</evidence>
<dbReference type="InterPro" id="IPR017452">
    <property type="entry name" value="GPCR_Rhodpsn_7TM"/>
</dbReference>
<evidence type="ECO:0000256" key="1">
    <source>
        <dbReference type="ARBA" id="ARBA00003878"/>
    </source>
</evidence>
<dbReference type="SUPFAM" id="SSF81321">
    <property type="entry name" value="Family A G protein-coupled receptor-like"/>
    <property type="match status" value="1"/>
</dbReference>
<evidence type="ECO:0000313" key="15">
    <source>
        <dbReference type="Ensembl" id="ENSEASP00005031884.1"/>
    </source>
</evidence>
<evidence type="ECO:0000256" key="9">
    <source>
        <dbReference type="ARBA" id="ARBA00023136"/>
    </source>
</evidence>
<dbReference type="GeneTree" id="ENSGT00960000186612"/>
<dbReference type="AlphaFoldDB" id="A0A8C4MUM9"/>
<evidence type="ECO:0000256" key="11">
    <source>
        <dbReference type="ARBA" id="ARBA00023180"/>
    </source>
</evidence>
<dbReference type="PROSITE" id="PS50262">
    <property type="entry name" value="G_PROTEIN_RECEP_F1_2"/>
    <property type="match status" value="1"/>
</dbReference>
<dbReference type="Proteomes" id="UP000694387">
    <property type="component" value="Chromosome 26"/>
</dbReference>
<dbReference type="GO" id="GO:0019236">
    <property type="term" value="P:response to pheromone"/>
    <property type="evidence" value="ECO:0007669"/>
    <property type="project" value="UniProtKB-KW"/>
</dbReference>
<evidence type="ECO:0000256" key="4">
    <source>
        <dbReference type="ARBA" id="ARBA00022475"/>
    </source>
</evidence>
<keyword evidence="12 13" id="KW-0807">Transducer</keyword>
<keyword evidence="6 13" id="KW-0812">Transmembrane</keyword>
<feature type="domain" description="G-protein coupled receptors family 1 profile" evidence="14">
    <location>
        <begin position="22"/>
        <end position="286"/>
    </location>
</feature>
<accession>A0A8C4MUM9</accession>
<evidence type="ECO:0000256" key="2">
    <source>
        <dbReference type="ARBA" id="ARBA00004651"/>
    </source>
</evidence>
<feature type="transmembrane region" description="Helical" evidence="13">
    <location>
        <begin position="266"/>
        <end position="287"/>
    </location>
</feature>
<feature type="transmembrane region" description="Helical" evidence="13">
    <location>
        <begin position="182"/>
        <end position="208"/>
    </location>
</feature>
<dbReference type="CDD" id="cd13949">
    <property type="entry name" value="7tm_V1R_pheromone"/>
    <property type="match status" value="1"/>
</dbReference>
<evidence type="ECO:0000256" key="5">
    <source>
        <dbReference type="ARBA" id="ARBA00022507"/>
    </source>
</evidence>
<evidence type="ECO:0000256" key="13">
    <source>
        <dbReference type="RuleBase" id="RU364061"/>
    </source>
</evidence>
<proteinExistence type="inferred from homology"/>
<reference evidence="15 16" key="1">
    <citation type="journal article" date="2020" name="Nat. Commun.">
        <title>Donkey genomes provide new insights into domestication and selection for coat color.</title>
        <authorList>
            <person name="Wang"/>
            <person name="C."/>
            <person name="Li"/>
            <person name="H."/>
            <person name="Guo"/>
            <person name="Y."/>
            <person name="Huang"/>
            <person name="J."/>
            <person name="Sun"/>
            <person name="Y."/>
            <person name="Min"/>
            <person name="J."/>
            <person name="Wang"/>
            <person name="J."/>
            <person name="Fang"/>
            <person name="X."/>
            <person name="Zhao"/>
            <person name="Z."/>
            <person name="Wang"/>
            <person name="S."/>
            <person name="Zhang"/>
            <person name="Y."/>
            <person name="Liu"/>
            <person name="Q."/>
            <person name="Jiang"/>
            <person name="Q."/>
            <person name="Wang"/>
            <person name="X."/>
            <person name="Guo"/>
            <person name="Y."/>
            <person name="Yang"/>
            <person name="C."/>
            <person name="Wang"/>
            <person name="Y."/>
            <person name="Tian"/>
            <person name="F."/>
            <person name="Zhuang"/>
            <person name="G."/>
            <person name="Fan"/>
            <person name="Y."/>
            <person name="Gao"/>
            <person name="Q."/>
            <person name="Li"/>
            <person name="Y."/>
            <person name="Ju"/>
            <person name="Z."/>
            <person name="Li"/>
            <person name="J."/>
            <person name="Li"/>
            <person name="R."/>
            <person name="Hou"/>
            <person name="M."/>
            <person name="Yang"/>
            <person name="G."/>
            <person name="Liu"/>
            <person name="G."/>
            <person name="Liu"/>
            <person name="W."/>
            <person name="Guo"/>
            <person name="J."/>
            <person name="Pan"/>
            <person name="S."/>
            <person name="Fan"/>
            <person name="G."/>
            <person name="Zhang"/>
            <person name="W."/>
            <person name="Zhang"/>
            <person name="R."/>
            <person name="Yu"/>
            <person name="J."/>
            <person name="Zhang"/>
            <person name="X."/>
            <person name="Yin"/>
            <person name="Q."/>
            <person name="Ji"/>
            <person name="C."/>
            <person name="Jin"/>
            <person name="Y."/>
            <person name="Yue"/>
            <person name="G."/>
            <person name="Liu"/>
            <person name="M."/>
            <person name="Xu"/>
            <person name="J."/>
            <person name="Liu"/>
            <person name="S."/>
            <person name="Jordana"/>
            <person name="J."/>
            <person name="Noce"/>
            <person name="A."/>
            <person name="Amills"/>
            <person name="M."/>
            <person name="Wu"/>
            <person name="D.D."/>
            <person name="Li"/>
            <person name="S."/>
            <person name="Zhou"/>
            <person name="X. and Zhong"/>
            <person name="J."/>
        </authorList>
    </citation>
    <scope>NUCLEOTIDE SEQUENCE [LARGE SCALE GENOMIC DNA]</scope>
</reference>
<evidence type="ECO:0000256" key="8">
    <source>
        <dbReference type="ARBA" id="ARBA00023040"/>
    </source>
</evidence>
<dbReference type="Gene3D" id="1.20.1070.10">
    <property type="entry name" value="Rhodopsin 7-helix transmembrane proteins"/>
    <property type="match status" value="1"/>
</dbReference>
<keyword evidence="11" id="KW-0325">Glycoprotein</keyword>
<comment type="function">
    <text evidence="1">Putative pheromone receptor.</text>
</comment>
<evidence type="ECO:0000256" key="6">
    <source>
        <dbReference type="ARBA" id="ARBA00022692"/>
    </source>
</evidence>
<evidence type="ECO:0000256" key="10">
    <source>
        <dbReference type="ARBA" id="ARBA00023170"/>
    </source>
</evidence>
<keyword evidence="8 13" id="KW-0297">G-protein coupled receptor</keyword>
<keyword evidence="4 13" id="KW-1003">Cell membrane</keyword>
<dbReference type="PANTHER" id="PTHR24062">
    <property type="entry name" value="VOMERONASAL TYPE-1 RECEPTOR"/>
    <property type="match status" value="1"/>
</dbReference>
<feature type="transmembrane region" description="Helical" evidence="13">
    <location>
        <begin position="6"/>
        <end position="33"/>
    </location>
</feature>
<keyword evidence="10 13" id="KW-0675">Receptor</keyword>
<evidence type="ECO:0000256" key="3">
    <source>
        <dbReference type="ARBA" id="ARBA00010663"/>
    </source>
</evidence>
<name>A0A8C4MUM9_EQUAS</name>
<gene>
    <name evidence="15" type="primary">VN1R4</name>
</gene>
<dbReference type="InterPro" id="IPR004072">
    <property type="entry name" value="Vmron_rcpt_1"/>
</dbReference>
<reference evidence="15" key="3">
    <citation type="submission" date="2025-09" db="UniProtKB">
        <authorList>
            <consortium name="Ensembl"/>
        </authorList>
    </citation>
    <scope>IDENTIFICATION</scope>
</reference>
<dbReference type="FunFam" id="1.20.1070.10:FF:000033">
    <property type="entry name" value="Vomeronasal type-1 receptor"/>
    <property type="match status" value="1"/>
</dbReference>
<dbReference type="PRINTS" id="PR01534">
    <property type="entry name" value="VOMERONASL1R"/>
</dbReference>
<protein>
    <recommendedName>
        <fullName evidence="13">Vomeronasal type-1 receptor</fullName>
    </recommendedName>
</protein>
<feature type="transmembrane region" description="Helical" evidence="13">
    <location>
        <begin position="131"/>
        <end position="154"/>
    </location>
</feature>
<dbReference type="GO" id="GO:0005886">
    <property type="term" value="C:plasma membrane"/>
    <property type="evidence" value="ECO:0007669"/>
    <property type="project" value="UniProtKB-SubCell"/>
</dbReference>
<comment type="similarity">
    <text evidence="3 13">Belongs to the G-protein coupled receptor 1 family.</text>
</comment>
<comment type="subcellular location">
    <subcellularLocation>
        <location evidence="2 13">Cell membrane</location>
        <topology evidence="2 13">Multi-pass membrane protein</topology>
    </subcellularLocation>
</comment>
<keyword evidence="16" id="KW-1185">Reference proteome</keyword>
<evidence type="ECO:0000313" key="16">
    <source>
        <dbReference type="Proteomes" id="UP000694387"/>
    </source>
</evidence>
<dbReference type="GO" id="GO:0016503">
    <property type="term" value="F:pheromone receptor activity"/>
    <property type="evidence" value="ECO:0007669"/>
    <property type="project" value="InterPro"/>
</dbReference>
<dbReference type="GO" id="GO:0007606">
    <property type="term" value="P:sensory perception of chemical stimulus"/>
    <property type="evidence" value="ECO:0007669"/>
    <property type="project" value="UniProtKB-ARBA"/>
</dbReference>
<keyword evidence="7 13" id="KW-1133">Transmembrane helix</keyword>
<evidence type="ECO:0000256" key="12">
    <source>
        <dbReference type="ARBA" id="ARBA00023224"/>
    </source>
</evidence>
<evidence type="ECO:0000256" key="7">
    <source>
        <dbReference type="ARBA" id="ARBA00022989"/>
    </source>
</evidence>
<sequence length="311" mass="34850">MTSKDVAIGMIFLTQSVFGILGNFSLLYHYIFLHSTGSRLRSTDLIIKHLIVANSLVLLSKGVPQTMAAFGLKDFFNDIRCKLVFYLHRVGRGVSIGSTCLLSIFQAIMISPRYSIWAELKVKASKHIGSCIFSCWILHMLVNIIFPMYVTGIWNKTNITMKKDLGDCSGVSNNKITLSLHAALLSFPDVFCLGLMLWASANMILILYRHKQKVQHIHRTDISLRSSPESRATQSILVLVSTFVSFYTLSSIFQVCITLLNNPGQLLVNITALINGCFPTISPFLCIHSSSKLQAQLVKQSYYRKMVNKTD</sequence>
<keyword evidence="9 13" id="KW-0472">Membrane</keyword>
<organism evidence="15 16">
    <name type="scientific">Equus asinus</name>
    <name type="common">Donkey</name>
    <name type="synonym">Equus africanus asinus</name>
    <dbReference type="NCBI Taxonomy" id="9793"/>
    <lineage>
        <taxon>Eukaryota</taxon>
        <taxon>Metazoa</taxon>
        <taxon>Chordata</taxon>
        <taxon>Craniata</taxon>
        <taxon>Vertebrata</taxon>
        <taxon>Euteleostomi</taxon>
        <taxon>Mammalia</taxon>
        <taxon>Eutheria</taxon>
        <taxon>Laurasiatheria</taxon>
        <taxon>Perissodactyla</taxon>
        <taxon>Equidae</taxon>
        <taxon>Equus</taxon>
    </lineage>
</organism>